<dbReference type="PIRSF" id="PIRSF036389">
    <property type="entry name" value="IOR_B"/>
    <property type="match status" value="1"/>
</dbReference>
<reference evidence="2" key="1">
    <citation type="submission" date="2019-08" db="EMBL/GenBank/DDBJ databases">
        <authorList>
            <person name="Kucharzyk K."/>
            <person name="Murdoch R.W."/>
            <person name="Higgins S."/>
            <person name="Loffler F."/>
        </authorList>
    </citation>
    <scope>NUCLEOTIDE SEQUENCE</scope>
</reference>
<accession>A0A644XR33</accession>
<name>A0A644XR33_9ZZZZ</name>
<dbReference type="Pfam" id="PF02738">
    <property type="entry name" value="MoCoBD_1"/>
    <property type="match status" value="1"/>
</dbReference>
<comment type="caution">
    <text evidence="2">The sequence shown here is derived from an EMBL/GenBank/DDBJ whole genome shotgun (WGS) entry which is preliminary data.</text>
</comment>
<sequence length="767" mass="82753">MSSIFEAPTLPVELNRRSLLKVGTATVFMLAVTARGVVYAQDAAKKYGADSMPGGTVDDPLVFVKIATDGTVTITAHRVEMGTGVRTSLPMVVADEMEADWARVKIVQADGDEARYGNQNVDGSRSVRHFLAPMRRVGAAARQMLEGAAAARWSVPVGEVKAVNHEVLHAKTGRKIGYGELAEDAAKQPVPAADQRQLKKESEFRYIGKDKVRAVDLEDIGRGRAKYGIDPHMPGMVFAVIARPAVLGAKVKSVNSDAALKVPGVLKVVEIPAYSGSPAFQPLGGVAVVASNTWAAMQGRKALVIEWGESDNAVYDSASYRKAMEKAAREPGKQVRNSGDVAAAWSKADEKRRVTAEYYIPHHAHASMEPPSATVLIDGDKCDIWACVQDPQNARDGVVKQLGMSADKVAMHPQLLGGAFGRKSKADFVTEAAIIAKAMPGKPVKVVWTREDDIQHDFYHAVSLEHLEAALGADGMPVSWLHRTVAPTISSLFNSAAQGESASELGMGAVNLPWQIPNFRVETGNVPAHTRIGWFRSVYNIPHAFATQCFIAELAHRAGKDHKEYALKLIGPARKLNPQKAFEDGWNYSESPEIYPFDTGRLRDVIEAACKGAKWGRKLPKGRGLGLAFSYSFLTYAATVIEVEVNDKGEVRLIAADMALDCGPQITPERIRAQMEGSVIMGQSIALKSEITFEKGAAVQSNYNTFEVARHNEAPPVVRTHLVNNHLQTPPGGVGEPPLPPVAPAIANAIFAATGKRVRDLPIRSVG</sequence>
<dbReference type="InterPro" id="IPR046867">
    <property type="entry name" value="AldOxase/xan_DH_MoCoBD2"/>
</dbReference>
<evidence type="ECO:0000259" key="1">
    <source>
        <dbReference type="SMART" id="SM01008"/>
    </source>
</evidence>
<dbReference type="SUPFAM" id="SSF56003">
    <property type="entry name" value="Molybdenum cofactor-binding domain"/>
    <property type="match status" value="2"/>
</dbReference>
<feature type="domain" description="Aldehyde oxidase/xanthine dehydrogenase a/b hammerhead" evidence="1">
    <location>
        <begin position="222"/>
        <end position="311"/>
    </location>
</feature>
<protein>
    <submittedName>
        <fullName evidence="2">Isoquinoline 1-oxidoreductase subunit beta</fullName>
        <ecNumber evidence="2">1.3.99.16</ecNumber>
    </submittedName>
</protein>
<keyword evidence="2" id="KW-0560">Oxidoreductase</keyword>
<dbReference type="EMBL" id="VSSQ01003005">
    <property type="protein sequence ID" value="MPM18549.1"/>
    <property type="molecule type" value="Genomic_DNA"/>
</dbReference>
<dbReference type="AlphaFoldDB" id="A0A644XR33"/>
<dbReference type="GO" id="GO:0047121">
    <property type="term" value="F:isoquinoline 1-oxidoreductase activity"/>
    <property type="evidence" value="ECO:0007669"/>
    <property type="project" value="UniProtKB-EC"/>
</dbReference>
<dbReference type="InterPro" id="IPR037165">
    <property type="entry name" value="AldOxase/xan_DH_Mopterin-bd_sf"/>
</dbReference>
<dbReference type="Gene3D" id="3.30.365.10">
    <property type="entry name" value="Aldehyde oxidase/xanthine dehydrogenase, molybdopterin binding domain"/>
    <property type="match status" value="4"/>
</dbReference>
<dbReference type="InterPro" id="IPR052516">
    <property type="entry name" value="N-heterocyclic_Hydroxylase"/>
</dbReference>
<evidence type="ECO:0000313" key="2">
    <source>
        <dbReference type="EMBL" id="MPM18549.1"/>
    </source>
</evidence>
<dbReference type="Pfam" id="PF20256">
    <property type="entry name" value="MoCoBD_2"/>
    <property type="match status" value="2"/>
</dbReference>
<proteinExistence type="predicted"/>
<dbReference type="EC" id="1.3.99.16" evidence="2"/>
<dbReference type="SMART" id="SM01008">
    <property type="entry name" value="Ald_Xan_dh_C"/>
    <property type="match status" value="1"/>
</dbReference>
<dbReference type="InterPro" id="IPR012368">
    <property type="entry name" value="OxRdtase_Mopterin-bd_su_IorB"/>
</dbReference>
<organism evidence="2">
    <name type="scientific">bioreactor metagenome</name>
    <dbReference type="NCBI Taxonomy" id="1076179"/>
    <lineage>
        <taxon>unclassified sequences</taxon>
        <taxon>metagenomes</taxon>
        <taxon>ecological metagenomes</taxon>
    </lineage>
</organism>
<dbReference type="PANTHER" id="PTHR47495:SF3">
    <property type="entry name" value="BLR6219 PROTEIN"/>
    <property type="match status" value="1"/>
</dbReference>
<gene>
    <name evidence="2" type="primary">iorB_1</name>
    <name evidence="2" type="ORF">SDC9_64961</name>
</gene>
<dbReference type="InterPro" id="IPR000674">
    <property type="entry name" value="Ald_Oxase/Xan_DH_a/b"/>
</dbReference>
<dbReference type="PANTHER" id="PTHR47495">
    <property type="entry name" value="ALDEHYDE DEHYDROGENASE"/>
    <property type="match status" value="1"/>
</dbReference>
<dbReference type="InterPro" id="IPR008274">
    <property type="entry name" value="AldOxase/xan_DH_MoCoBD1"/>
</dbReference>
<dbReference type="Gene3D" id="3.90.1170.50">
    <property type="entry name" value="Aldehyde oxidase/xanthine dehydrogenase, a/b hammerhead"/>
    <property type="match status" value="1"/>
</dbReference>